<reference evidence="2" key="1">
    <citation type="submission" date="2013-07" db="EMBL/GenBank/DDBJ databases">
        <authorList>
            <person name="McIlroy S."/>
        </authorList>
    </citation>
    <scope>NUCLEOTIDE SEQUENCE [LARGE SCALE GENOMIC DNA]</scope>
    <source>
        <strain evidence="2">Run_A_D11</strain>
    </source>
</reference>
<evidence type="ECO:0000256" key="1">
    <source>
        <dbReference type="SAM" id="MobiDB-lite"/>
    </source>
</evidence>
<keyword evidence="3" id="KW-1185">Reference proteome</keyword>
<protein>
    <submittedName>
        <fullName evidence="2">Uncharacterized protein</fullName>
    </submittedName>
</protein>
<dbReference type="RefSeq" id="WP_048674105.1">
    <property type="nucleotide sequence ID" value="NZ_CBTJ020000057.1"/>
</dbReference>
<feature type="compositionally biased region" description="Basic and acidic residues" evidence="1">
    <location>
        <begin position="83"/>
        <end position="95"/>
    </location>
</feature>
<evidence type="ECO:0000313" key="3">
    <source>
        <dbReference type="Proteomes" id="UP000035760"/>
    </source>
</evidence>
<reference evidence="2" key="2">
    <citation type="submission" date="2014-03" db="EMBL/GenBank/DDBJ databases">
        <title>Candidatus Competibacter-lineage genomes retrieved from metagenomes reveal functional metabolic diversity.</title>
        <authorList>
            <person name="McIlroy S.J."/>
            <person name="Albertsen M."/>
            <person name="Andresen E.K."/>
            <person name="Saunders A.M."/>
            <person name="Kristiansen R."/>
            <person name="Stokholm-Bjerregaard M."/>
            <person name="Nielsen K.L."/>
            <person name="Nielsen P.H."/>
        </authorList>
    </citation>
    <scope>NUCLEOTIDE SEQUENCE</scope>
    <source>
        <strain evidence="2">Run_A_D11</strain>
    </source>
</reference>
<organism evidence="2 3">
    <name type="scientific">Candidatus Competibacter denitrificans Run_A_D11</name>
    <dbReference type="NCBI Taxonomy" id="1400863"/>
    <lineage>
        <taxon>Bacteria</taxon>
        <taxon>Pseudomonadati</taxon>
        <taxon>Pseudomonadota</taxon>
        <taxon>Gammaproteobacteria</taxon>
        <taxon>Candidatus Competibacteraceae</taxon>
        <taxon>Candidatus Competibacter</taxon>
    </lineage>
</organism>
<evidence type="ECO:0000313" key="2">
    <source>
        <dbReference type="EMBL" id="CDI03397.1"/>
    </source>
</evidence>
<gene>
    <name evidence="2" type="ORF">BN873_490006</name>
</gene>
<dbReference type="EMBL" id="CBTJ020000057">
    <property type="protein sequence ID" value="CDI03397.1"/>
    <property type="molecule type" value="Genomic_DNA"/>
</dbReference>
<dbReference type="STRING" id="1400863.BN873_490006"/>
<proteinExistence type="predicted"/>
<accession>W6M6S9</accession>
<dbReference type="AlphaFoldDB" id="W6M6S9"/>
<name>W6M6S9_9GAMM</name>
<feature type="region of interest" description="Disordered" evidence="1">
    <location>
        <begin position="83"/>
        <end position="103"/>
    </location>
</feature>
<dbReference type="Proteomes" id="UP000035760">
    <property type="component" value="Unassembled WGS sequence"/>
</dbReference>
<comment type="caution">
    <text evidence="2">The sequence shown here is derived from an EMBL/GenBank/DDBJ whole genome shotgun (WGS) entry which is preliminary data.</text>
</comment>
<sequence>MNTETREPEGVSQEILRKGQELVAQIQAMLDETDRLYRQHGLNRGSAKRFLESGNLSPGQKAKAEQELEQFLQEVERDIERDLANARSASRESAKPKFRAMRI</sequence>